<comment type="caution">
    <text evidence="1">Lacks conserved residue(s) required for the propagation of feature annotation.</text>
</comment>
<keyword evidence="4" id="KW-1185">Reference proteome</keyword>
<feature type="transmembrane region" description="Helical" evidence="1">
    <location>
        <begin position="43"/>
        <end position="68"/>
    </location>
</feature>
<gene>
    <name evidence="3" type="ORF">BAE44_0006872</name>
</gene>
<comment type="subcellular location">
    <subcellularLocation>
        <location evidence="1">Membrane</location>
        <topology evidence="1">Multi-pass membrane protein</topology>
    </subcellularLocation>
</comment>
<feature type="compositionally biased region" description="Basic and acidic residues" evidence="2">
    <location>
        <begin position="114"/>
        <end position="132"/>
    </location>
</feature>
<dbReference type="PANTHER" id="PTHR12300">
    <property type="entry name" value="HVA22-LIKE PROTEINS"/>
    <property type="match status" value="1"/>
</dbReference>
<dbReference type="InterPro" id="IPR004345">
    <property type="entry name" value="TB2_DP1_HVA22"/>
</dbReference>
<reference evidence="3 4" key="1">
    <citation type="submission" date="2016-09" db="EMBL/GenBank/DDBJ databases">
        <title>The draft genome of Dichanthelium oligosanthes: A C3 panicoid grass species.</title>
        <authorList>
            <person name="Studer A.J."/>
            <person name="Schnable J.C."/>
            <person name="Brutnell T.P."/>
        </authorList>
    </citation>
    <scope>NUCLEOTIDE SEQUENCE [LARGE SCALE GENOMIC DNA]</scope>
    <source>
        <strain evidence="4">cv. Kellogg 1175</strain>
        <tissue evidence="3">Leaf</tissue>
    </source>
</reference>
<feature type="transmembrane region" description="Helical" evidence="1">
    <location>
        <begin position="75"/>
        <end position="93"/>
    </location>
</feature>
<feature type="transmembrane region" description="Helical" evidence="1">
    <location>
        <begin position="202"/>
        <end position="225"/>
    </location>
</feature>
<evidence type="ECO:0000313" key="4">
    <source>
        <dbReference type="Proteomes" id="UP000095767"/>
    </source>
</evidence>
<protein>
    <recommendedName>
        <fullName evidence="1">HVA22-like protein</fullName>
    </recommendedName>
</protein>
<dbReference type="AlphaFoldDB" id="A0A1E5W487"/>
<feature type="region of interest" description="Disordered" evidence="2">
    <location>
        <begin position="108"/>
        <end position="133"/>
    </location>
</feature>
<dbReference type="GO" id="GO:0016020">
    <property type="term" value="C:membrane"/>
    <property type="evidence" value="ECO:0007669"/>
    <property type="project" value="UniProtKB-SubCell"/>
</dbReference>
<dbReference type="Pfam" id="PF03134">
    <property type="entry name" value="TB2_DP1_HVA22"/>
    <property type="match status" value="2"/>
</dbReference>
<dbReference type="OrthoDB" id="10009287at2759"/>
<evidence type="ECO:0000313" key="3">
    <source>
        <dbReference type="EMBL" id="OEL32110.1"/>
    </source>
</evidence>
<comment type="caution">
    <text evidence="3">The sequence shown here is derived from an EMBL/GenBank/DDBJ whole genome shotgun (WGS) entry which is preliminary data.</text>
</comment>
<accession>A0A1E5W487</accession>
<proteinExistence type="inferred from homology"/>
<comment type="similarity">
    <text evidence="1">Belongs to the DP1 family.</text>
</comment>
<name>A0A1E5W487_9POAL</name>
<feature type="transmembrane region" description="Helical" evidence="1">
    <location>
        <begin position="231"/>
        <end position="251"/>
    </location>
</feature>
<dbReference type="PANTHER" id="PTHR12300:SF154">
    <property type="entry name" value="HVA22-LIKE PROTEIN"/>
    <property type="match status" value="1"/>
</dbReference>
<keyword evidence="1" id="KW-1133">Transmembrane helix</keyword>
<dbReference type="Proteomes" id="UP000095767">
    <property type="component" value="Unassembled WGS sequence"/>
</dbReference>
<keyword evidence="1" id="KW-0812">Transmembrane</keyword>
<feature type="transmembrane region" description="Helical" evidence="1">
    <location>
        <begin position="159"/>
        <end position="181"/>
    </location>
</feature>
<evidence type="ECO:0000256" key="1">
    <source>
        <dbReference type="RuleBase" id="RU362006"/>
    </source>
</evidence>
<dbReference type="STRING" id="888268.A0A1E5W487"/>
<sequence length="311" mass="35718">MGNLWTILTHLHSLAGPTVMLLYPLYASVQAMESPSKLDDEQWLAYWILYSFITLMEMVLESLIYWIPIWYELKLLFIAWLVLPNFRGAAFIYDKFVREQLRKHGLTARGVSSGKKDDKSPSSSPKDKEKPKSKFLSFVTPKKVGGTAKLLASLQMGKLWTVLSHLHSLAGYVMPSITLLYPLYASVQAMESSSKLDDEQWLAYWILYSFITLMEMVLQSLIYWIPIWYELKLLFMAWLVLPNFRGAAFIYNKFVREQVKKHNVILVAASDASSVISNGSADEDKVTSTSPKEKKAKRRLLSMVIPKKLRF</sequence>
<dbReference type="EMBL" id="LWDX02022037">
    <property type="protein sequence ID" value="OEL32110.1"/>
    <property type="molecule type" value="Genomic_DNA"/>
</dbReference>
<keyword evidence="1" id="KW-0472">Membrane</keyword>
<evidence type="ECO:0000256" key="2">
    <source>
        <dbReference type="SAM" id="MobiDB-lite"/>
    </source>
</evidence>
<organism evidence="3 4">
    <name type="scientific">Dichanthelium oligosanthes</name>
    <dbReference type="NCBI Taxonomy" id="888268"/>
    <lineage>
        <taxon>Eukaryota</taxon>
        <taxon>Viridiplantae</taxon>
        <taxon>Streptophyta</taxon>
        <taxon>Embryophyta</taxon>
        <taxon>Tracheophyta</taxon>
        <taxon>Spermatophyta</taxon>
        <taxon>Magnoliopsida</taxon>
        <taxon>Liliopsida</taxon>
        <taxon>Poales</taxon>
        <taxon>Poaceae</taxon>
        <taxon>PACMAD clade</taxon>
        <taxon>Panicoideae</taxon>
        <taxon>Panicodae</taxon>
        <taxon>Paniceae</taxon>
        <taxon>Dichantheliinae</taxon>
        <taxon>Dichanthelium</taxon>
    </lineage>
</organism>